<dbReference type="AlphaFoldDB" id="A0A017SUB1"/>
<gene>
    <name evidence="1" type="ORF">CAP_0511</name>
</gene>
<evidence type="ECO:0000313" key="1">
    <source>
        <dbReference type="EMBL" id="EYF00529.1"/>
    </source>
</evidence>
<accession>A0A017SUB1</accession>
<organism evidence="1 2">
    <name type="scientific">Chondromyces apiculatus DSM 436</name>
    <dbReference type="NCBI Taxonomy" id="1192034"/>
    <lineage>
        <taxon>Bacteria</taxon>
        <taxon>Pseudomonadati</taxon>
        <taxon>Myxococcota</taxon>
        <taxon>Polyangia</taxon>
        <taxon>Polyangiales</taxon>
        <taxon>Polyangiaceae</taxon>
        <taxon>Chondromyces</taxon>
    </lineage>
</organism>
<dbReference type="RefSeq" id="WP_044251087.1">
    <property type="nucleotide sequence ID" value="NZ_ASRX01000107.1"/>
</dbReference>
<dbReference type="Proteomes" id="UP000019678">
    <property type="component" value="Unassembled WGS sequence"/>
</dbReference>
<proteinExistence type="predicted"/>
<dbReference type="STRING" id="1192034.CAP_0511"/>
<dbReference type="OrthoDB" id="5515602at2"/>
<dbReference type="EMBL" id="ASRX01000107">
    <property type="protein sequence ID" value="EYF00529.1"/>
    <property type="molecule type" value="Genomic_DNA"/>
</dbReference>
<keyword evidence="2" id="KW-1185">Reference proteome</keyword>
<evidence type="ECO:0000313" key="2">
    <source>
        <dbReference type="Proteomes" id="UP000019678"/>
    </source>
</evidence>
<comment type="caution">
    <text evidence="1">The sequence shown here is derived from an EMBL/GenBank/DDBJ whole genome shotgun (WGS) entry which is preliminary data.</text>
</comment>
<protein>
    <submittedName>
        <fullName evidence="1">Uncharacterized protein</fullName>
    </submittedName>
</protein>
<reference evidence="1 2" key="1">
    <citation type="submission" date="2013-05" db="EMBL/GenBank/DDBJ databases">
        <title>Genome assembly of Chondromyces apiculatus DSM 436.</title>
        <authorList>
            <person name="Sharma G."/>
            <person name="Khatri I."/>
            <person name="Kaur C."/>
            <person name="Mayilraj S."/>
            <person name="Subramanian S."/>
        </authorList>
    </citation>
    <scope>NUCLEOTIDE SEQUENCE [LARGE SCALE GENOMIC DNA]</scope>
    <source>
        <strain evidence="1 2">DSM 436</strain>
    </source>
</reference>
<name>A0A017SUB1_9BACT</name>
<sequence length="435" mass="46647">MSQAPWEAYLAARFPAYLLPEACHQRLPEAAAAQFLERLGGDPGQLGLLLAASLAARHAAVIEAFALEALPDLLQRHASRLDLAARASRGSSPRPSLRTFEGRLPGRLDVQATLRQRLAGRPTRFVTRAHALLADRPGDPPPPLDRPEDRLLHAAARRLLGLLTRLDAAGLREGSSLVRGADCMAAIGHALAHPALAAMPATPMPTPAGRAEEDAAMAAPHPAYPLAARLHRALRQAEHTRDPALLAQIVADGALAPLRAPTRFELAVLLRLVEALDQALAARAPGRFHLRRTAVVQGRSEIAVLEASGGPRLRVLYNQACLPPGPHEVGVRWYLGQQGRLRPDITVLVEVPGAPVRALIVEAKLSGEPAYLAQGFQQALLYRLEYGPALTGWPRVVMVIPGHVAASAREHDDVVVTGWDGWVGETLLRGILDGL</sequence>